<accession>A0A7X0EDX8</accession>
<dbReference type="SUPFAM" id="SSF54427">
    <property type="entry name" value="NTF2-like"/>
    <property type="match status" value="1"/>
</dbReference>
<sequence>MRITRAIALSMSVLAGAVLGAAPTRAATPDPTAHQVQVLWDIQQVQDLMSRHEWYYSAGEHQRELDELFAHHQADVSFGTNVGFWVGLPSIKRSYVDWFKKQAGKDLAALSRRHPEIKDTPDNLLIGTSMMHTLTTPLVVVADDGRTAKGLWYTIGQVSQTPLGQPDANYMWERYAIDFIKEDGVWKIWHFNVFTDIATQPGGDWTKPGSAPKIALEPGEVLPWQDPEAPPFDIPMERYKGYALTEVRGEKPLIPVPYRTFSETFSYGPPVKAAAGK</sequence>
<evidence type="ECO:0000259" key="2">
    <source>
        <dbReference type="Pfam" id="PF13577"/>
    </source>
</evidence>
<evidence type="ECO:0000256" key="1">
    <source>
        <dbReference type="SAM" id="SignalP"/>
    </source>
</evidence>
<dbReference type="EMBL" id="JACIIZ010000011">
    <property type="protein sequence ID" value="MBB6253258.1"/>
    <property type="molecule type" value="Genomic_DNA"/>
</dbReference>
<dbReference type="InterPro" id="IPR037401">
    <property type="entry name" value="SnoaL-like"/>
</dbReference>
<gene>
    <name evidence="3" type="ORF">FHS74_003827</name>
</gene>
<dbReference type="Gene3D" id="3.10.450.50">
    <property type="match status" value="1"/>
</dbReference>
<dbReference type="Proteomes" id="UP000539175">
    <property type="component" value="Unassembled WGS sequence"/>
</dbReference>
<keyword evidence="1" id="KW-0732">Signal</keyword>
<name>A0A7X0EDX8_9PROT</name>
<evidence type="ECO:0000313" key="4">
    <source>
        <dbReference type="Proteomes" id="UP000539175"/>
    </source>
</evidence>
<feature type="signal peptide" evidence="1">
    <location>
        <begin position="1"/>
        <end position="26"/>
    </location>
</feature>
<evidence type="ECO:0000313" key="3">
    <source>
        <dbReference type="EMBL" id="MBB6253258.1"/>
    </source>
</evidence>
<comment type="caution">
    <text evidence="3">The sequence shown here is derived from an EMBL/GenBank/DDBJ whole genome shotgun (WGS) entry which is preliminary data.</text>
</comment>
<dbReference type="AlphaFoldDB" id="A0A7X0EDX8"/>
<protein>
    <recommendedName>
        <fullName evidence="2">SnoaL-like domain-containing protein</fullName>
    </recommendedName>
</protein>
<dbReference type="Pfam" id="PF13577">
    <property type="entry name" value="SnoaL_4"/>
    <property type="match status" value="1"/>
</dbReference>
<organism evidence="3 4">
    <name type="scientific">Nitrospirillum iridis</name>
    <dbReference type="NCBI Taxonomy" id="765888"/>
    <lineage>
        <taxon>Bacteria</taxon>
        <taxon>Pseudomonadati</taxon>
        <taxon>Pseudomonadota</taxon>
        <taxon>Alphaproteobacteria</taxon>
        <taxon>Rhodospirillales</taxon>
        <taxon>Azospirillaceae</taxon>
        <taxon>Nitrospirillum</taxon>
    </lineage>
</organism>
<reference evidence="3 4" key="1">
    <citation type="submission" date="2020-08" db="EMBL/GenBank/DDBJ databases">
        <title>Genomic Encyclopedia of Type Strains, Phase IV (KMG-IV): sequencing the most valuable type-strain genomes for metagenomic binning, comparative biology and taxonomic classification.</title>
        <authorList>
            <person name="Goeker M."/>
        </authorList>
    </citation>
    <scope>NUCLEOTIDE SEQUENCE [LARGE SCALE GENOMIC DNA]</scope>
    <source>
        <strain evidence="3 4">DSM 22198</strain>
    </source>
</reference>
<feature type="chain" id="PRO_5030511265" description="SnoaL-like domain-containing protein" evidence="1">
    <location>
        <begin position="27"/>
        <end position="277"/>
    </location>
</feature>
<keyword evidence="4" id="KW-1185">Reference proteome</keyword>
<dbReference type="InterPro" id="IPR032710">
    <property type="entry name" value="NTF2-like_dom_sf"/>
</dbReference>
<dbReference type="RefSeq" id="WP_184803532.1">
    <property type="nucleotide sequence ID" value="NZ_JACIIZ010000011.1"/>
</dbReference>
<feature type="domain" description="SnoaL-like" evidence="2">
    <location>
        <begin position="38"/>
        <end position="191"/>
    </location>
</feature>
<proteinExistence type="predicted"/>